<organism evidence="3 4">
    <name type="scientific">Racocetra fulgida</name>
    <dbReference type="NCBI Taxonomy" id="60492"/>
    <lineage>
        <taxon>Eukaryota</taxon>
        <taxon>Fungi</taxon>
        <taxon>Fungi incertae sedis</taxon>
        <taxon>Mucoromycota</taxon>
        <taxon>Glomeromycotina</taxon>
        <taxon>Glomeromycetes</taxon>
        <taxon>Diversisporales</taxon>
        <taxon>Gigasporaceae</taxon>
        <taxon>Racocetra</taxon>
    </lineage>
</organism>
<dbReference type="AlphaFoldDB" id="A0A9N9ITT9"/>
<keyword evidence="2" id="KW-0472">Membrane</keyword>
<name>A0A9N9ITT9_9GLOM</name>
<dbReference type="EMBL" id="CAJVPZ010035823">
    <property type="protein sequence ID" value="CAG8749903.1"/>
    <property type="molecule type" value="Genomic_DNA"/>
</dbReference>
<evidence type="ECO:0000256" key="2">
    <source>
        <dbReference type="SAM" id="Phobius"/>
    </source>
</evidence>
<keyword evidence="4" id="KW-1185">Reference proteome</keyword>
<feature type="compositionally biased region" description="Low complexity" evidence="1">
    <location>
        <begin position="203"/>
        <end position="212"/>
    </location>
</feature>
<evidence type="ECO:0000313" key="4">
    <source>
        <dbReference type="Proteomes" id="UP000789396"/>
    </source>
</evidence>
<feature type="region of interest" description="Disordered" evidence="1">
    <location>
        <begin position="78"/>
        <end position="291"/>
    </location>
</feature>
<evidence type="ECO:0000313" key="3">
    <source>
        <dbReference type="EMBL" id="CAG8749903.1"/>
    </source>
</evidence>
<feature type="compositionally biased region" description="Low complexity" evidence="1">
    <location>
        <begin position="161"/>
        <end position="191"/>
    </location>
</feature>
<gene>
    <name evidence="3" type="ORF">RFULGI_LOCUS13522</name>
</gene>
<proteinExistence type="predicted"/>
<feature type="compositionally biased region" description="Polar residues" evidence="1">
    <location>
        <begin position="102"/>
        <end position="115"/>
    </location>
</feature>
<keyword evidence="2" id="KW-1133">Transmembrane helix</keyword>
<dbReference type="Proteomes" id="UP000789396">
    <property type="component" value="Unassembled WGS sequence"/>
</dbReference>
<feature type="non-terminal residue" evidence="3">
    <location>
        <position position="291"/>
    </location>
</feature>
<feature type="transmembrane region" description="Helical" evidence="2">
    <location>
        <begin position="50"/>
        <end position="72"/>
    </location>
</feature>
<feature type="compositionally biased region" description="Low complexity" evidence="1">
    <location>
        <begin position="143"/>
        <end position="154"/>
    </location>
</feature>
<sequence>MQYYQNLTKCLDCYRANDIGNVSVANVNNYKSACSSLGVSFTDASTAKKVLIGVIVGLVGLMLIGVGGWLYWRKSKNHPRLDNEPPPPDLDPSQYDAPAPTSPTDANTEVVQPTLPTVPPYGSSQPEQYFGSGVPPSPPPDRYGQYSQYYTSQPSSPPPGQQTSYGGVPPRTSSPPQSQHPSYYSVSSSQPILPQSSGDDVSGRYSQQYSSGQFGGIPEQEQTTMPLPVPTPAEYQQHSYPIQYQQGYPPPQQGYQGYSPQGYPQQGYPSQGYPQQGYHPQGYHPQGYHPQ</sequence>
<keyword evidence="2" id="KW-0812">Transmembrane</keyword>
<feature type="compositionally biased region" description="Low complexity" evidence="1">
    <location>
        <begin position="239"/>
        <end position="291"/>
    </location>
</feature>
<reference evidence="3" key="1">
    <citation type="submission" date="2021-06" db="EMBL/GenBank/DDBJ databases">
        <authorList>
            <person name="Kallberg Y."/>
            <person name="Tangrot J."/>
            <person name="Rosling A."/>
        </authorList>
    </citation>
    <scope>NUCLEOTIDE SEQUENCE</scope>
    <source>
        <strain evidence="3">IN212</strain>
    </source>
</reference>
<evidence type="ECO:0000256" key="1">
    <source>
        <dbReference type="SAM" id="MobiDB-lite"/>
    </source>
</evidence>
<accession>A0A9N9ITT9</accession>
<protein>
    <submittedName>
        <fullName evidence="3">16645_t:CDS:1</fullName>
    </submittedName>
</protein>
<dbReference type="OrthoDB" id="2433628at2759"/>
<comment type="caution">
    <text evidence="3">The sequence shown here is derived from an EMBL/GenBank/DDBJ whole genome shotgun (WGS) entry which is preliminary data.</text>
</comment>